<dbReference type="InterPro" id="IPR036397">
    <property type="entry name" value="RNaseH_sf"/>
</dbReference>
<accession>A0AAN8Q9N3</accession>
<proteinExistence type="predicted"/>
<reference evidence="1 2" key="1">
    <citation type="submission" date="2021-04" db="EMBL/GenBank/DDBJ databases">
        <authorList>
            <person name="De Guttry C."/>
            <person name="Zahm M."/>
            <person name="Klopp C."/>
            <person name="Cabau C."/>
            <person name="Louis A."/>
            <person name="Berthelot C."/>
            <person name="Parey E."/>
            <person name="Roest Crollius H."/>
            <person name="Montfort J."/>
            <person name="Robinson-Rechavi M."/>
            <person name="Bucao C."/>
            <person name="Bouchez O."/>
            <person name="Gislard M."/>
            <person name="Lluch J."/>
            <person name="Milhes M."/>
            <person name="Lampietro C."/>
            <person name="Lopez Roques C."/>
            <person name="Donnadieu C."/>
            <person name="Braasch I."/>
            <person name="Desvignes T."/>
            <person name="Postlethwait J."/>
            <person name="Bobe J."/>
            <person name="Wedekind C."/>
            <person name="Guiguen Y."/>
        </authorList>
    </citation>
    <scope>NUCLEOTIDE SEQUENCE [LARGE SCALE GENOMIC DNA]</scope>
    <source>
        <strain evidence="1">Cs_M1</strain>
        <tissue evidence="1">Blood</tissue>
    </source>
</reference>
<evidence type="ECO:0000313" key="2">
    <source>
        <dbReference type="Proteomes" id="UP001356427"/>
    </source>
</evidence>
<evidence type="ECO:0000313" key="1">
    <source>
        <dbReference type="EMBL" id="KAK6296674.1"/>
    </source>
</evidence>
<dbReference type="Proteomes" id="UP001356427">
    <property type="component" value="Unassembled WGS sequence"/>
</dbReference>
<dbReference type="EMBL" id="JAGTTL010000032">
    <property type="protein sequence ID" value="KAK6296674.1"/>
    <property type="molecule type" value="Genomic_DNA"/>
</dbReference>
<dbReference type="Gene3D" id="3.30.420.10">
    <property type="entry name" value="Ribonuclease H-like superfamily/Ribonuclease H"/>
    <property type="match status" value="1"/>
</dbReference>
<organism evidence="1 2">
    <name type="scientific">Coregonus suidteri</name>
    <dbReference type="NCBI Taxonomy" id="861788"/>
    <lineage>
        <taxon>Eukaryota</taxon>
        <taxon>Metazoa</taxon>
        <taxon>Chordata</taxon>
        <taxon>Craniata</taxon>
        <taxon>Vertebrata</taxon>
        <taxon>Euteleostomi</taxon>
        <taxon>Actinopterygii</taxon>
        <taxon>Neopterygii</taxon>
        <taxon>Teleostei</taxon>
        <taxon>Protacanthopterygii</taxon>
        <taxon>Salmoniformes</taxon>
        <taxon>Salmonidae</taxon>
        <taxon>Coregoninae</taxon>
        <taxon>Coregonus</taxon>
    </lineage>
</organism>
<dbReference type="GO" id="GO:0003676">
    <property type="term" value="F:nucleic acid binding"/>
    <property type="evidence" value="ECO:0007669"/>
    <property type="project" value="InterPro"/>
</dbReference>
<feature type="non-terminal residue" evidence="1">
    <location>
        <position position="1"/>
    </location>
</feature>
<sequence length="96" mass="10811">WAKKHEQWTLDRWKFVLWSGVQIGDFWFVRRSVGERMISACVFPTVKHGGGGVMVWGCFSGDTVCDLFRIQGTLNQHGYHSILQRCAIPSGLGLVG</sequence>
<dbReference type="AlphaFoldDB" id="A0AAN8Q9N3"/>
<name>A0AAN8Q9N3_9TELE</name>
<protein>
    <submittedName>
        <fullName evidence="1">Uncharacterized protein</fullName>
    </submittedName>
</protein>
<comment type="caution">
    <text evidence="1">The sequence shown here is derived from an EMBL/GenBank/DDBJ whole genome shotgun (WGS) entry which is preliminary data.</text>
</comment>
<keyword evidence="2" id="KW-1185">Reference proteome</keyword>
<feature type="non-terminal residue" evidence="1">
    <location>
        <position position="96"/>
    </location>
</feature>
<gene>
    <name evidence="1" type="ORF">J4Q44_G00328160</name>
</gene>